<dbReference type="RefSeq" id="WP_139940652.1">
    <property type="nucleotide sequence ID" value="NZ_JBHSYP010000027.1"/>
</dbReference>
<sequence length="122" mass="13788">MPELSIHTLCELYFVLAVGYNIVSQVRSDLLRRPLAATDPVFGILVMSVFYLIWSSGDILIPSVWNAFVILYLLLILRFGVIKHLLTYSAEVYSSRLAWFSAISINIFGVGVLALEMMMQIQ</sequence>
<dbReference type="Proteomes" id="UP000319148">
    <property type="component" value="Unassembled WGS sequence"/>
</dbReference>
<accession>A0A501PJN3</accession>
<protein>
    <submittedName>
        <fullName evidence="2">Uncharacterized protein</fullName>
    </submittedName>
</protein>
<evidence type="ECO:0000313" key="3">
    <source>
        <dbReference type="Proteomes" id="UP000319148"/>
    </source>
</evidence>
<reference evidence="3" key="1">
    <citation type="submission" date="2019-06" db="EMBL/GenBank/DDBJ databases">
        <title>The complete genome of Emcibacter congregatus ZYLT.</title>
        <authorList>
            <person name="Zhao Z."/>
        </authorList>
    </citation>
    <scope>NUCLEOTIDE SEQUENCE [LARGE SCALE GENOMIC DNA]</scope>
    <source>
        <strain evidence="3">MCCC 1A06723</strain>
    </source>
</reference>
<dbReference type="OrthoDB" id="9924652at2"/>
<organism evidence="2 3">
    <name type="scientific">Emcibacter nanhaiensis</name>
    <dbReference type="NCBI Taxonomy" id="1505037"/>
    <lineage>
        <taxon>Bacteria</taxon>
        <taxon>Pseudomonadati</taxon>
        <taxon>Pseudomonadota</taxon>
        <taxon>Alphaproteobacteria</taxon>
        <taxon>Emcibacterales</taxon>
        <taxon>Emcibacteraceae</taxon>
        <taxon>Emcibacter</taxon>
    </lineage>
</organism>
<keyword evidence="1" id="KW-0812">Transmembrane</keyword>
<feature type="transmembrane region" description="Helical" evidence="1">
    <location>
        <begin position="97"/>
        <end position="119"/>
    </location>
</feature>
<evidence type="ECO:0000256" key="1">
    <source>
        <dbReference type="SAM" id="Phobius"/>
    </source>
</evidence>
<feature type="transmembrane region" description="Helical" evidence="1">
    <location>
        <begin position="35"/>
        <end position="53"/>
    </location>
</feature>
<feature type="transmembrane region" description="Helical" evidence="1">
    <location>
        <begin position="6"/>
        <end position="23"/>
    </location>
</feature>
<keyword evidence="1" id="KW-1133">Transmembrane helix</keyword>
<gene>
    <name evidence="2" type="ORF">FIV46_09325</name>
</gene>
<comment type="caution">
    <text evidence="2">The sequence shown here is derived from an EMBL/GenBank/DDBJ whole genome shotgun (WGS) entry which is preliminary data.</text>
</comment>
<evidence type="ECO:0000313" key="2">
    <source>
        <dbReference type="EMBL" id="TPD60242.1"/>
    </source>
</evidence>
<name>A0A501PJN3_9PROT</name>
<proteinExistence type="predicted"/>
<feature type="transmembrane region" description="Helical" evidence="1">
    <location>
        <begin position="59"/>
        <end position="77"/>
    </location>
</feature>
<dbReference type="EMBL" id="VFIY01000008">
    <property type="protein sequence ID" value="TPD60242.1"/>
    <property type="molecule type" value="Genomic_DNA"/>
</dbReference>
<dbReference type="AlphaFoldDB" id="A0A501PJN3"/>
<keyword evidence="1" id="KW-0472">Membrane</keyword>
<keyword evidence="3" id="KW-1185">Reference proteome</keyword>